<dbReference type="RefSeq" id="XP_058331758.1">
    <property type="nucleotide sequence ID" value="XM_058472755.1"/>
</dbReference>
<comment type="caution">
    <text evidence="2">The sequence shown here is derived from an EMBL/GenBank/DDBJ whole genome shotgun (WGS) entry which is preliminary data.</text>
</comment>
<dbReference type="EMBL" id="JAPQKS010000003">
    <property type="protein sequence ID" value="KAJ5238839.1"/>
    <property type="molecule type" value="Genomic_DNA"/>
</dbReference>
<gene>
    <name evidence="2" type="ORF">N7468_003458</name>
</gene>
<evidence type="ECO:0000256" key="1">
    <source>
        <dbReference type="SAM" id="MobiDB-lite"/>
    </source>
</evidence>
<name>A0A9W9TTE1_9EURO</name>
<dbReference type="OrthoDB" id="5372734at2759"/>
<sequence>MSDDEEYYEWEEDYLFEDPVPDLVDELAASSYYEAALYDDPAYDFEEYFSDWEYYSDDYYDDDPTVKKSTLRAKSEPTQFSRGHPGPRVSRKLPKQTSRLNIDTASFQGVVWRTKNLEKDQDVEVQIYQPGNGDKVALLKNWREIFKSAQPSLNKSRLRKRKARGSLGTNSSDADASDADDGNLQGEGYQMESSDEMSDVLSTDHVDSMDAGGASNTTPEQIQSTDELDGAKEVSSAKRGRKRKAEVVSPDPKKSNPAGNSTRSRSKRVALESDIKDSGRPVASSGAVRRSARSKK</sequence>
<reference evidence="2" key="1">
    <citation type="submission" date="2022-11" db="EMBL/GenBank/DDBJ databases">
        <authorList>
            <person name="Petersen C."/>
        </authorList>
    </citation>
    <scope>NUCLEOTIDE SEQUENCE</scope>
    <source>
        <strain evidence="2">IBT 19713</strain>
    </source>
</reference>
<feature type="region of interest" description="Disordered" evidence="1">
    <location>
        <begin position="71"/>
        <end position="93"/>
    </location>
</feature>
<feature type="region of interest" description="Disordered" evidence="1">
    <location>
        <begin position="152"/>
        <end position="296"/>
    </location>
</feature>
<proteinExistence type="predicted"/>
<dbReference type="GeneID" id="83200058"/>
<dbReference type="AlphaFoldDB" id="A0A9W9TTE1"/>
<organism evidence="2 3">
    <name type="scientific">Penicillium chermesinum</name>
    <dbReference type="NCBI Taxonomy" id="63820"/>
    <lineage>
        <taxon>Eukaryota</taxon>
        <taxon>Fungi</taxon>
        <taxon>Dikarya</taxon>
        <taxon>Ascomycota</taxon>
        <taxon>Pezizomycotina</taxon>
        <taxon>Eurotiomycetes</taxon>
        <taxon>Eurotiomycetidae</taxon>
        <taxon>Eurotiales</taxon>
        <taxon>Aspergillaceae</taxon>
        <taxon>Penicillium</taxon>
    </lineage>
</organism>
<feature type="compositionally biased region" description="Basic and acidic residues" evidence="1">
    <location>
        <begin position="269"/>
        <end position="279"/>
    </location>
</feature>
<feature type="compositionally biased region" description="Low complexity" evidence="1">
    <location>
        <begin position="280"/>
        <end position="289"/>
    </location>
</feature>
<evidence type="ECO:0000313" key="2">
    <source>
        <dbReference type="EMBL" id="KAJ5238839.1"/>
    </source>
</evidence>
<reference evidence="2" key="2">
    <citation type="journal article" date="2023" name="IMA Fungus">
        <title>Comparative genomic study of the Penicillium genus elucidates a diverse pangenome and 15 lateral gene transfer events.</title>
        <authorList>
            <person name="Petersen C."/>
            <person name="Sorensen T."/>
            <person name="Nielsen M.R."/>
            <person name="Sondergaard T.E."/>
            <person name="Sorensen J.L."/>
            <person name="Fitzpatrick D.A."/>
            <person name="Frisvad J.C."/>
            <person name="Nielsen K.L."/>
        </authorList>
    </citation>
    <scope>NUCLEOTIDE SEQUENCE</scope>
    <source>
        <strain evidence="2">IBT 19713</strain>
    </source>
</reference>
<protein>
    <submittedName>
        <fullName evidence="2">Uncharacterized protein</fullName>
    </submittedName>
</protein>
<feature type="compositionally biased region" description="Polar residues" evidence="1">
    <location>
        <begin position="214"/>
        <end position="225"/>
    </location>
</feature>
<dbReference type="Proteomes" id="UP001150941">
    <property type="component" value="Unassembled WGS sequence"/>
</dbReference>
<accession>A0A9W9TTE1</accession>
<keyword evidence="3" id="KW-1185">Reference proteome</keyword>
<evidence type="ECO:0000313" key="3">
    <source>
        <dbReference type="Proteomes" id="UP001150941"/>
    </source>
</evidence>